<evidence type="ECO:0000313" key="2">
    <source>
        <dbReference type="Proteomes" id="UP000032309"/>
    </source>
</evidence>
<protein>
    <submittedName>
        <fullName evidence="1">Pyruvate:ferredoxin oxidoreductase and related 2-oxoacid:ferredoxin oxidoreductases gamma subunit</fullName>
    </submittedName>
</protein>
<dbReference type="RefSeq" id="WP_052563260.1">
    <property type="nucleotide sequence ID" value="NZ_BAFN01000001.1"/>
</dbReference>
<proteinExistence type="predicted"/>
<sequence>MKMKTVWFEGDCIKCSMCVEEASGAFDFVKELGPQVKSGVDVALHAEDIKRAADICPTQCIKYHVLLS</sequence>
<keyword evidence="1" id="KW-0670">Pyruvate</keyword>
<organism evidence="1 2">
    <name type="scientific">Candidatus Brocadia sinica JPN1</name>
    <dbReference type="NCBI Taxonomy" id="1197129"/>
    <lineage>
        <taxon>Bacteria</taxon>
        <taxon>Pseudomonadati</taxon>
        <taxon>Planctomycetota</taxon>
        <taxon>Candidatus Brocadiia</taxon>
        <taxon>Candidatus Brocadiales</taxon>
        <taxon>Candidatus Brocadiaceae</taxon>
        <taxon>Candidatus Brocadia</taxon>
    </lineage>
</organism>
<accession>A0ABQ0JWV8</accession>
<comment type="caution">
    <text evidence="1">The sequence shown here is derived from an EMBL/GenBank/DDBJ whole genome shotgun (WGS) entry which is preliminary data.</text>
</comment>
<name>A0ABQ0JWV8_9BACT</name>
<dbReference type="Pfam" id="PF13370">
    <property type="entry name" value="Fer4_13"/>
    <property type="match status" value="1"/>
</dbReference>
<reference evidence="2" key="1">
    <citation type="journal article" date="2015" name="Genome Announc.">
        <title>Draft Genome Sequence of an Anaerobic Ammonium-Oxidizing Bacterium, "Candidatus Brocadia sinica".</title>
        <authorList>
            <person name="Oshiki M."/>
            <person name="Shinyako-Hata K."/>
            <person name="Satoh H."/>
            <person name="Okabe S."/>
        </authorList>
    </citation>
    <scope>NUCLEOTIDE SEQUENCE [LARGE SCALE GENOMIC DNA]</scope>
    <source>
        <strain evidence="2">JPN1</strain>
    </source>
</reference>
<gene>
    <name evidence="1" type="ORF">BROSI_A1707</name>
</gene>
<keyword evidence="2" id="KW-1185">Reference proteome</keyword>
<dbReference type="EMBL" id="BAFN01000001">
    <property type="protein sequence ID" value="GAN33190.1"/>
    <property type="molecule type" value="Genomic_DNA"/>
</dbReference>
<dbReference type="Gene3D" id="3.30.70.20">
    <property type="match status" value="1"/>
</dbReference>
<dbReference type="Proteomes" id="UP000032309">
    <property type="component" value="Unassembled WGS sequence"/>
</dbReference>
<dbReference type="SUPFAM" id="SSF54862">
    <property type="entry name" value="4Fe-4S ferredoxins"/>
    <property type="match status" value="1"/>
</dbReference>
<evidence type="ECO:0000313" key="1">
    <source>
        <dbReference type="EMBL" id="GAN33190.1"/>
    </source>
</evidence>